<dbReference type="PROSITE" id="PS51352">
    <property type="entry name" value="THIOREDOXIN_2"/>
    <property type="match status" value="1"/>
</dbReference>
<reference evidence="2 3" key="2">
    <citation type="journal article" date="2015" name="Syst. Appl. Microbiol.">
        <title>Nitrincola nitratireducens sp. nov. isolated from a haloalkaline crater lake.</title>
        <authorList>
            <person name="Singh A."/>
            <person name="Vaidya B."/>
            <person name="Tanuku N.R."/>
            <person name="Pinnaka A.K."/>
        </authorList>
    </citation>
    <scope>NUCLEOTIDE SEQUENCE [LARGE SCALE GENOMIC DNA]</scope>
    <source>
        <strain evidence="2 3">AK23</strain>
    </source>
</reference>
<dbReference type="InterPro" id="IPR013766">
    <property type="entry name" value="Thioredoxin_domain"/>
</dbReference>
<organism evidence="2 3">
    <name type="scientific">Nitrincola nitratireducens</name>
    <dbReference type="NCBI Taxonomy" id="1229521"/>
    <lineage>
        <taxon>Bacteria</taxon>
        <taxon>Pseudomonadati</taxon>
        <taxon>Pseudomonadota</taxon>
        <taxon>Gammaproteobacteria</taxon>
        <taxon>Oceanospirillales</taxon>
        <taxon>Oceanospirillaceae</taxon>
        <taxon>Nitrincola</taxon>
    </lineage>
</organism>
<dbReference type="Proteomes" id="UP000019464">
    <property type="component" value="Unassembled WGS sequence"/>
</dbReference>
<comment type="caution">
    <text evidence="2">The sequence shown here is derived from an EMBL/GenBank/DDBJ whole genome shotgun (WGS) entry which is preliminary data.</text>
</comment>
<accession>W9UV73</accession>
<dbReference type="AlphaFoldDB" id="W9UV73"/>
<protein>
    <submittedName>
        <fullName evidence="2">Stage IV sporulation protein H</fullName>
    </submittedName>
</protein>
<dbReference type="RefSeq" id="WP_081763797.1">
    <property type="nucleotide sequence ID" value="NZ_AONB01000008.1"/>
</dbReference>
<evidence type="ECO:0000313" key="2">
    <source>
        <dbReference type="EMBL" id="EXJ11143.1"/>
    </source>
</evidence>
<dbReference type="SUPFAM" id="SSF52833">
    <property type="entry name" value="Thioredoxin-like"/>
    <property type="match status" value="1"/>
</dbReference>
<dbReference type="OrthoDB" id="9799347at2"/>
<evidence type="ECO:0000313" key="3">
    <source>
        <dbReference type="Proteomes" id="UP000019464"/>
    </source>
</evidence>
<feature type="domain" description="Thioredoxin" evidence="1">
    <location>
        <begin position="55"/>
        <end position="205"/>
    </location>
</feature>
<name>W9UV73_9GAMM</name>
<gene>
    <name evidence="2" type="primary">stoA</name>
    <name evidence="2" type="ORF">D791_01929</name>
</gene>
<dbReference type="STRING" id="1229521.D791_01929"/>
<dbReference type="InterPro" id="IPR000866">
    <property type="entry name" value="AhpC/TSA"/>
</dbReference>
<dbReference type="PANTHER" id="PTHR42852">
    <property type="entry name" value="THIOL:DISULFIDE INTERCHANGE PROTEIN DSBE"/>
    <property type="match status" value="1"/>
</dbReference>
<proteinExistence type="predicted"/>
<dbReference type="Pfam" id="PF00578">
    <property type="entry name" value="AhpC-TSA"/>
    <property type="match status" value="1"/>
</dbReference>
<dbReference type="EMBL" id="AONB01000008">
    <property type="protein sequence ID" value="EXJ11143.1"/>
    <property type="molecule type" value="Genomic_DNA"/>
</dbReference>
<sequence>MKTSSFPTLLSTNVKPYYTPLLLNDEKPVLMKRLFNRYAQLPRRYRWSVEALLFILLIAGVRAYQAPSVDSGYFPLPESQLLSGGNIALGDYAGQPLLVVVWADWCRICRIELPTIHLLTQDYPVITLAMQSGSDNDVKAFLTANNLVELPVINDPSGELAQRLGVSVLPTLFVLDSQGEIAFSEVGLTSRWGIKARMWWAALKG</sequence>
<dbReference type="InterPro" id="IPR036249">
    <property type="entry name" value="Thioredoxin-like_sf"/>
</dbReference>
<reference evidence="3" key="1">
    <citation type="submission" date="2012-11" db="EMBL/GenBank/DDBJ databases">
        <authorList>
            <person name="Singh A."/>
            <person name="Pinnaka A.K."/>
            <person name="Vaidya B."/>
        </authorList>
    </citation>
    <scope>NUCLEOTIDE SEQUENCE [LARGE SCALE GENOMIC DNA]</scope>
    <source>
        <strain evidence="3">AK23</strain>
    </source>
</reference>
<dbReference type="PANTHER" id="PTHR42852:SF17">
    <property type="entry name" value="THIOREDOXIN-LIKE PROTEIN HI_1115"/>
    <property type="match status" value="1"/>
</dbReference>
<keyword evidence="3" id="KW-1185">Reference proteome</keyword>
<evidence type="ECO:0000259" key="1">
    <source>
        <dbReference type="PROSITE" id="PS51352"/>
    </source>
</evidence>
<dbReference type="Gene3D" id="3.40.30.10">
    <property type="entry name" value="Glutaredoxin"/>
    <property type="match status" value="1"/>
</dbReference>
<dbReference type="GO" id="GO:0016491">
    <property type="term" value="F:oxidoreductase activity"/>
    <property type="evidence" value="ECO:0007669"/>
    <property type="project" value="InterPro"/>
</dbReference>
<dbReference type="GO" id="GO:0016209">
    <property type="term" value="F:antioxidant activity"/>
    <property type="evidence" value="ECO:0007669"/>
    <property type="project" value="InterPro"/>
</dbReference>
<dbReference type="InterPro" id="IPR050553">
    <property type="entry name" value="Thioredoxin_ResA/DsbE_sf"/>
</dbReference>